<evidence type="ECO:0008006" key="4">
    <source>
        <dbReference type="Google" id="ProtNLM"/>
    </source>
</evidence>
<reference evidence="3" key="1">
    <citation type="journal article" date="2019" name="Sci. Rep.">
        <title>Draft genome of Tanacetum cinerariifolium, the natural source of mosquito coil.</title>
        <authorList>
            <person name="Yamashiro T."/>
            <person name="Shiraishi A."/>
            <person name="Satake H."/>
            <person name="Nakayama K."/>
        </authorList>
    </citation>
    <scope>NUCLEOTIDE SEQUENCE</scope>
</reference>
<accession>A0A6L2LNP9</accession>
<name>A0A6L2LNP9_TANCI</name>
<feature type="compositionally biased region" description="Polar residues" evidence="2">
    <location>
        <begin position="690"/>
        <end position="699"/>
    </location>
</feature>
<feature type="region of interest" description="Disordered" evidence="2">
    <location>
        <begin position="635"/>
        <end position="711"/>
    </location>
</feature>
<evidence type="ECO:0000256" key="2">
    <source>
        <dbReference type="SAM" id="MobiDB-lite"/>
    </source>
</evidence>
<sequence>MIKSCLTSDRAFTASSSIPLIYIQQLWDTVRYDKIAGCYKCQLDEQWFDLTKDTLRDALLITPVDNNNAFSSPPTPDALINFVNDLGYPKVVRTLSNVVTNDMFQLWRALTTIINLCLTRKTSGFERPRAPVLQILWGKKKATLIVILSVRFTKLIIYYLQSKHKFHPRPDSPFHLPIEEPGLGYLKFGAMETKREPAKTTKKSKPSACKTDLRQPVTKPALSQQPKPKPAPAKSQEKKRKLVMEMSDKPSLAKRSKSGLVTKQCKPTSSLRSVDESVNEGIPDKEPRFDDEEVDIQREVEESLKSVHDALWCPLPPVIIREPDSRKFQPLPEVQGKGKEKVSDEQISRDLLILQTPKKVSPVKQYLFYMRTPASTEPSGHAESPIIYAALGLTDSDSESDEEVPYVVEVEAQDEGQAGPNPGVPTEGQTRSDPGDDVEPQPQSSHIVHARPNLKHMDLEATDVSTHLHPKLDSPNVHRPLQATATKTITTTTTTTTHPPPSKPQQSTTYSMLRKRIGELEQIMANLIQDNKHLEERVDSHRERLYTLENLNIPQQVSKAVDEIVTDVVDWGIQDPLWNCFKDMPEADMKEILYQPIWETNSYKAHEHQMMLYKALEKSMNHDHTDELLKDLAEARRKKKKRHDSLKTPPRSPPHQPPPPSPPAGPSGTLGSPGASGLSQVTPPAPPPLSTNQEGQSHGSTAPSSSKTAASAKYIAWTTIDTRLRPSVLSIPEDLHMDDDMAPDA</sequence>
<feature type="compositionally biased region" description="Low complexity" evidence="2">
    <location>
        <begin position="700"/>
        <end position="711"/>
    </location>
</feature>
<evidence type="ECO:0000313" key="3">
    <source>
        <dbReference type="EMBL" id="GEU61924.1"/>
    </source>
</evidence>
<feature type="compositionally biased region" description="Low complexity" evidence="2">
    <location>
        <begin position="666"/>
        <end position="679"/>
    </location>
</feature>
<dbReference type="EMBL" id="BKCJ010004584">
    <property type="protein sequence ID" value="GEU61924.1"/>
    <property type="molecule type" value="Genomic_DNA"/>
</dbReference>
<organism evidence="3">
    <name type="scientific">Tanacetum cinerariifolium</name>
    <name type="common">Dalmatian daisy</name>
    <name type="synonym">Chrysanthemum cinerariifolium</name>
    <dbReference type="NCBI Taxonomy" id="118510"/>
    <lineage>
        <taxon>Eukaryota</taxon>
        <taxon>Viridiplantae</taxon>
        <taxon>Streptophyta</taxon>
        <taxon>Embryophyta</taxon>
        <taxon>Tracheophyta</taxon>
        <taxon>Spermatophyta</taxon>
        <taxon>Magnoliopsida</taxon>
        <taxon>eudicotyledons</taxon>
        <taxon>Gunneridae</taxon>
        <taxon>Pentapetalae</taxon>
        <taxon>asterids</taxon>
        <taxon>campanulids</taxon>
        <taxon>Asterales</taxon>
        <taxon>Asteraceae</taxon>
        <taxon>Asteroideae</taxon>
        <taxon>Anthemideae</taxon>
        <taxon>Anthemidinae</taxon>
        <taxon>Tanacetum</taxon>
    </lineage>
</organism>
<feature type="region of interest" description="Disordered" evidence="2">
    <location>
        <begin position="490"/>
        <end position="509"/>
    </location>
</feature>
<feature type="coiled-coil region" evidence="1">
    <location>
        <begin position="510"/>
        <end position="551"/>
    </location>
</feature>
<evidence type="ECO:0000256" key="1">
    <source>
        <dbReference type="SAM" id="Coils"/>
    </source>
</evidence>
<gene>
    <name evidence="3" type="ORF">Tci_033902</name>
</gene>
<keyword evidence="1" id="KW-0175">Coiled coil</keyword>
<feature type="region of interest" description="Disordered" evidence="2">
    <location>
        <begin position="194"/>
        <end position="288"/>
    </location>
</feature>
<dbReference type="AlphaFoldDB" id="A0A6L2LNP9"/>
<feature type="compositionally biased region" description="Pro residues" evidence="2">
    <location>
        <begin position="650"/>
        <end position="665"/>
    </location>
</feature>
<feature type="region of interest" description="Disordered" evidence="2">
    <location>
        <begin position="410"/>
        <end position="454"/>
    </location>
</feature>
<proteinExistence type="predicted"/>
<comment type="caution">
    <text evidence="3">The sequence shown here is derived from an EMBL/GenBank/DDBJ whole genome shotgun (WGS) entry which is preliminary data.</text>
</comment>
<protein>
    <recommendedName>
        <fullName evidence="4">Monodehydroascorbate reductase</fullName>
    </recommendedName>
</protein>
<feature type="compositionally biased region" description="Polar residues" evidence="2">
    <location>
        <begin position="259"/>
        <end position="272"/>
    </location>
</feature>